<gene>
    <name evidence="1" type="ORF">LCGC14_2993350</name>
</gene>
<reference evidence="1" key="1">
    <citation type="journal article" date="2015" name="Nature">
        <title>Complex archaea that bridge the gap between prokaryotes and eukaryotes.</title>
        <authorList>
            <person name="Spang A."/>
            <person name="Saw J.H."/>
            <person name="Jorgensen S.L."/>
            <person name="Zaremba-Niedzwiedzka K."/>
            <person name="Martijn J."/>
            <person name="Lind A.E."/>
            <person name="van Eijk R."/>
            <person name="Schleper C."/>
            <person name="Guy L."/>
            <person name="Ettema T.J."/>
        </authorList>
    </citation>
    <scope>NUCLEOTIDE SEQUENCE</scope>
</reference>
<feature type="non-terminal residue" evidence="1">
    <location>
        <position position="1"/>
    </location>
</feature>
<protein>
    <recommendedName>
        <fullName evidence="2">Radical SAM core domain-containing protein</fullName>
    </recommendedName>
</protein>
<dbReference type="AlphaFoldDB" id="A0A0F8ZAN8"/>
<name>A0A0F8ZAN8_9ZZZZ</name>
<proteinExistence type="predicted"/>
<dbReference type="InterPro" id="IPR058240">
    <property type="entry name" value="rSAM_sf"/>
</dbReference>
<evidence type="ECO:0000313" key="1">
    <source>
        <dbReference type="EMBL" id="KKK63529.1"/>
    </source>
</evidence>
<dbReference type="EMBL" id="LAZR01061465">
    <property type="protein sequence ID" value="KKK63529.1"/>
    <property type="molecule type" value="Genomic_DNA"/>
</dbReference>
<sequence length="239" mass="27896">KNRGRVEEYQRHRPDIIVGGTGYDYMIKLPPEIDSMQPKINYGFTTRGCIRKCAFCFVPASEGAIRPTGDIYDIWDGKAREIELLDNNIMALPEHFETICKQAMQLKIKIDFNQGLDYRFLTSLFIYLLKRVTVAEPYFAFDNPAEFRAVDKAITLLQQNGMKRTVWFVLVGFDTTLKQDLERLNHLKERGQRAYVMRYSRDRKYIPLARWANQRNMFAGTTFEQFCKQEGYAETGLGK</sequence>
<evidence type="ECO:0008006" key="2">
    <source>
        <dbReference type="Google" id="ProtNLM"/>
    </source>
</evidence>
<organism evidence="1">
    <name type="scientific">marine sediment metagenome</name>
    <dbReference type="NCBI Taxonomy" id="412755"/>
    <lineage>
        <taxon>unclassified sequences</taxon>
        <taxon>metagenomes</taxon>
        <taxon>ecological metagenomes</taxon>
    </lineage>
</organism>
<accession>A0A0F8ZAN8</accession>
<comment type="caution">
    <text evidence="1">The sequence shown here is derived from an EMBL/GenBank/DDBJ whole genome shotgun (WGS) entry which is preliminary data.</text>
</comment>
<dbReference type="SUPFAM" id="SSF102114">
    <property type="entry name" value="Radical SAM enzymes"/>
    <property type="match status" value="1"/>
</dbReference>